<dbReference type="EMBL" id="MLAW01000011">
    <property type="protein sequence ID" value="OJJ25985.1"/>
    <property type="molecule type" value="Genomic_DNA"/>
</dbReference>
<dbReference type="SUPFAM" id="SSF81301">
    <property type="entry name" value="Nucleotidyltransferase"/>
    <property type="match status" value="1"/>
</dbReference>
<dbReference type="GO" id="GO:0016779">
    <property type="term" value="F:nucleotidyltransferase activity"/>
    <property type="evidence" value="ECO:0007669"/>
    <property type="project" value="InterPro"/>
</dbReference>
<dbReference type="STRING" id="1925591.BI308_08480"/>
<protein>
    <submittedName>
        <fullName evidence="2">Nucleotidyltransferase</fullName>
    </submittedName>
</protein>
<feature type="domain" description="Polymerase nucleotidyl transferase" evidence="1">
    <location>
        <begin position="13"/>
        <end position="60"/>
    </location>
</feature>
<dbReference type="Gene3D" id="3.30.460.10">
    <property type="entry name" value="Beta Polymerase, domain 2"/>
    <property type="match status" value="1"/>
</dbReference>
<evidence type="ECO:0000313" key="2">
    <source>
        <dbReference type="EMBL" id="OJJ25985.1"/>
    </source>
</evidence>
<keyword evidence="3" id="KW-1185">Reference proteome</keyword>
<reference evidence="2" key="1">
    <citation type="submission" date="2016-10" db="EMBL/GenBank/DDBJ databases">
        <title>CRISPR-Cas defence system in Roseofilum reptotaenium: evidence of a bacteriophage-cyanobacterium arms race in the coral black band disease.</title>
        <authorList>
            <person name="Buerger P."/>
            <person name="Wood-Charlson E.M."/>
            <person name="Weynberg K.D."/>
            <person name="Willis B."/>
            <person name="Van Oppen M.J."/>
        </authorList>
    </citation>
    <scope>NUCLEOTIDE SEQUENCE [LARGE SCALE GENOMIC DNA]</scope>
    <source>
        <strain evidence="2">AO1-A</strain>
    </source>
</reference>
<proteinExistence type="predicted"/>
<comment type="caution">
    <text evidence="2">The sequence shown here is derived from an EMBL/GenBank/DDBJ whole genome shotgun (WGS) entry which is preliminary data.</text>
</comment>
<organism evidence="2 3">
    <name type="scientific">Roseofilum reptotaenium AO1-A</name>
    <dbReference type="NCBI Taxonomy" id="1925591"/>
    <lineage>
        <taxon>Bacteria</taxon>
        <taxon>Bacillati</taxon>
        <taxon>Cyanobacteriota</taxon>
        <taxon>Cyanophyceae</taxon>
        <taxon>Desertifilales</taxon>
        <taxon>Desertifilaceae</taxon>
        <taxon>Roseofilum</taxon>
    </lineage>
</organism>
<evidence type="ECO:0000259" key="1">
    <source>
        <dbReference type="Pfam" id="PF01909"/>
    </source>
</evidence>
<accession>A0A1L9QTF5</accession>
<dbReference type="InterPro" id="IPR043519">
    <property type="entry name" value="NT_sf"/>
</dbReference>
<name>A0A1L9QTF5_9CYAN</name>
<dbReference type="CDD" id="cd05403">
    <property type="entry name" value="NT_KNTase_like"/>
    <property type="match status" value="1"/>
</dbReference>
<gene>
    <name evidence="2" type="ORF">BI308_08480</name>
</gene>
<dbReference type="AlphaFoldDB" id="A0A1L9QTF5"/>
<sequence>MKEEDRQVALAFSKRLTEIMPILELRVFGSRARGDATEESDLDVFIKVAELDRVKREQIYDVAWEVGFEFERVISTFVVTQTEINHGAVGASPLLFKVFNEGIAV</sequence>
<dbReference type="Proteomes" id="UP000183940">
    <property type="component" value="Unassembled WGS sequence"/>
</dbReference>
<dbReference type="InterPro" id="IPR002934">
    <property type="entry name" value="Polymerase_NTP_transf_dom"/>
</dbReference>
<dbReference type="Pfam" id="PF01909">
    <property type="entry name" value="NTP_transf_2"/>
    <property type="match status" value="1"/>
</dbReference>
<evidence type="ECO:0000313" key="3">
    <source>
        <dbReference type="Proteomes" id="UP000183940"/>
    </source>
</evidence>